<protein>
    <submittedName>
        <fullName evidence="1">Uncharacterized protein</fullName>
    </submittedName>
</protein>
<dbReference type="OrthoDB" id="28962at10239"/>
<proteinExistence type="predicted"/>
<organism evidence="1 2">
    <name type="scientific">Vibrio phage SSP002</name>
    <dbReference type="NCBI Taxonomy" id="1161928"/>
    <lineage>
        <taxon>Viruses</taxon>
        <taxon>Duplodnaviria</taxon>
        <taxon>Heunggongvirae</taxon>
        <taxon>Uroviricota</taxon>
        <taxon>Caudoviricetes</taxon>
        <taxon>Mardecavirus</taxon>
        <taxon>Mardecavirus SSP002</taxon>
    </lineage>
</organism>
<reference evidence="1 2" key="1">
    <citation type="journal article" date="2012" name="J. Virol.">
        <title>Complete Genome Sequence of Vibrio vulnificus Bacteriophage SSP002.</title>
        <authorList>
            <person name="Lee H.S."/>
            <person name="Choi S."/>
            <person name="Choi S.H."/>
        </authorList>
    </citation>
    <scope>NUCLEOTIDE SEQUENCE [LARGE SCALE GENOMIC DNA]</scope>
</reference>
<accession>H9EB05</accession>
<sequence length="65" mass="7897">MMSRKRLPLVKRASVHWAQLTGIVVMDPDGWDRQNFEYSWYEETITILEFWDRVYNSTTLMKLEN</sequence>
<dbReference type="EMBL" id="JQ692107">
    <property type="protein sequence ID" value="AFE86332.1"/>
    <property type="molecule type" value="Genomic_DNA"/>
</dbReference>
<name>H9EB05_9CAUD</name>
<gene>
    <name evidence="1" type="ORF">SSP002_005</name>
</gene>
<evidence type="ECO:0000313" key="2">
    <source>
        <dbReference type="Proteomes" id="UP000004790"/>
    </source>
</evidence>
<evidence type="ECO:0000313" key="1">
    <source>
        <dbReference type="EMBL" id="AFE86332.1"/>
    </source>
</evidence>
<keyword evidence="2" id="KW-1185">Reference proteome</keyword>
<dbReference type="Proteomes" id="UP000004790">
    <property type="component" value="Segment"/>
</dbReference>